<dbReference type="AlphaFoldDB" id="A0A4U8YYE8"/>
<sequence length="292" mass="32702">MYGSWPRGAGARPTRRPPDSAPLQSSDSPIADYFANWQNRVEQAQASQPHWMTPMTTVTPRLEQEYRYDQYKQYLQNGAQIDNFGGGKGLELIPTTTNEILLNVPAYQHRSNVKPATGFADGNFVTIKQRLLSANEENGNYILSAFLGVQAPTGITAFTNRPAWIVTPTLAGGIGWGDFDIQGTVSLPLPTDNLHAIGYSIVTSATLQYHFWEYFWPEFAFNDTQWTSGVRAGRNQLFVSPGIVFGRFQIYKRVKLSFGISYQVAVVPDHAITVPLTPVYNHAWLLSMRMTF</sequence>
<proteinExistence type="predicted"/>
<evidence type="ECO:0000313" key="3">
    <source>
        <dbReference type="Proteomes" id="UP000294360"/>
    </source>
</evidence>
<protein>
    <recommendedName>
        <fullName evidence="4">Neuromedin U</fullName>
    </recommendedName>
</protein>
<gene>
    <name evidence="2" type="ORF">MTUNDRAET4_1675</name>
</gene>
<accession>A0A4U8YYE8</accession>
<evidence type="ECO:0000313" key="2">
    <source>
        <dbReference type="EMBL" id="VFU08568.1"/>
    </source>
</evidence>
<dbReference type="EMBL" id="LR536450">
    <property type="protein sequence ID" value="VFU08568.1"/>
    <property type="molecule type" value="Genomic_DNA"/>
</dbReference>
<evidence type="ECO:0008006" key="4">
    <source>
        <dbReference type="Google" id="ProtNLM"/>
    </source>
</evidence>
<dbReference type="KEGG" id="mtun:MTUNDRAET4_1675"/>
<organism evidence="2 3">
    <name type="scientific">Methylocella tundrae</name>
    <dbReference type="NCBI Taxonomy" id="227605"/>
    <lineage>
        <taxon>Bacteria</taxon>
        <taxon>Pseudomonadati</taxon>
        <taxon>Pseudomonadota</taxon>
        <taxon>Alphaproteobacteria</taxon>
        <taxon>Hyphomicrobiales</taxon>
        <taxon>Beijerinckiaceae</taxon>
        <taxon>Methylocella</taxon>
    </lineage>
</organism>
<feature type="compositionally biased region" description="Low complexity" evidence="1">
    <location>
        <begin position="1"/>
        <end position="12"/>
    </location>
</feature>
<evidence type="ECO:0000256" key="1">
    <source>
        <dbReference type="SAM" id="MobiDB-lite"/>
    </source>
</evidence>
<name>A0A4U8YYE8_METTU</name>
<reference evidence="2 3" key="1">
    <citation type="submission" date="2019-03" db="EMBL/GenBank/DDBJ databases">
        <authorList>
            <person name="Kox A.R. M."/>
        </authorList>
    </citation>
    <scope>NUCLEOTIDE SEQUENCE [LARGE SCALE GENOMIC DNA]</scope>
    <source>
        <strain evidence="2">MTUNDRAET4 annotated genome</strain>
    </source>
</reference>
<dbReference type="Proteomes" id="UP000294360">
    <property type="component" value="Chromosome"/>
</dbReference>
<feature type="region of interest" description="Disordered" evidence="1">
    <location>
        <begin position="1"/>
        <end position="28"/>
    </location>
</feature>